<dbReference type="GO" id="GO:0032259">
    <property type="term" value="P:methylation"/>
    <property type="evidence" value="ECO:0007669"/>
    <property type="project" value="UniProtKB-KW"/>
</dbReference>
<evidence type="ECO:0000256" key="4">
    <source>
        <dbReference type="ARBA" id="ARBA00022691"/>
    </source>
</evidence>
<name>A0A6G8Q3U1_9ACTN</name>
<sequence>MGRGAPRGRSQEDRTRQRPTEGSPCCSRVRSRTNVGEAEEAIRLNLPRQDDREFLRSKVRPQYEEGSGEVKVVDLFSGCGGMALGVAHAAHLKGKAVRVPLAIDEDEDAIGVFGDNFANADCHRDDVCEWFDGALEDRITGAERRTRAHTGSGVHFLLGGPPCQGNSNLNNHTRRNDPRNALYARMARAARVLEAKFVIVENVADVLKDQGKVVEATKEALDRYGYRVHDAVVDLWPVGVPQRRRRHILFASRDHEVVPTKVLEALQDDTERHGRDLRWAISDLERVAPEGGFDSPSIPKGDNVWRMKWLFDEDEYDLPNDLRPPCHRDNPGHTYYSVYGRLRWDQPAPTITTGFGSMGQGRYVHPSQRRTITPHEAARIQTFPDFFDFGATHKRTAWARMIGNAVPPLLTMRIAEHALGSVGATDRKVAPRSHERQAQLSATG</sequence>
<dbReference type="KEGG" id="rmar:GBA65_22085"/>
<dbReference type="InterPro" id="IPR050390">
    <property type="entry name" value="C5-Methyltransferase"/>
</dbReference>
<dbReference type="InterPro" id="IPR029063">
    <property type="entry name" value="SAM-dependent_MTases_sf"/>
</dbReference>
<evidence type="ECO:0000256" key="6">
    <source>
        <dbReference type="PROSITE-ProRule" id="PRU01016"/>
    </source>
</evidence>
<reference evidence="8 9" key="1">
    <citation type="submission" date="2019-10" db="EMBL/GenBank/DDBJ databases">
        <title>Rubrobacter sp nov SCSIO 52915 isolated from a deep-sea sediment in the South China Sea.</title>
        <authorList>
            <person name="Chen R.W."/>
        </authorList>
    </citation>
    <scope>NUCLEOTIDE SEQUENCE [LARGE SCALE GENOMIC DNA]</scope>
    <source>
        <strain evidence="8 9">SCSIO 52915</strain>
        <plasmid evidence="8 9">unnamed1</plasmid>
    </source>
</reference>
<organism evidence="8 9">
    <name type="scientific">Rubrobacter marinus</name>
    <dbReference type="NCBI Taxonomy" id="2653852"/>
    <lineage>
        <taxon>Bacteria</taxon>
        <taxon>Bacillati</taxon>
        <taxon>Actinomycetota</taxon>
        <taxon>Rubrobacteria</taxon>
        <taxon>Rubrobacterales</taxon>
        <taxon>Rubrobacteraceae</taxon>
        <taxon>Rubrobacter</taxon>
    </lineage>
</organism>
<keyword evidence="4 6" id="KW-0949">S-adenosyl-L-methionine</keyword>
<gene>
    <name evidence="8" type="ORF">GBA65_22085</name>
</gene>
<dbReference type="PRINTS" id="PR00105">
    <property type="entry name" value="C5METTRFRASE"/>
</dbReference>
<dbReference type="AlphaFoldDB" id="A0A6G8Q3U1"/>
<dbReference type="EC" id="2.1.1.37" evidence="1"/>
<feature type="active site" evidence="6">
    <location>
        <position position="163"/>
    </location>
</feature>
<dbReference type="GO" id="GO:0009307">
    <property type="term" value="P:DNA restriction-modification system"/>
    <property type="evidence" value="ECO:0007669"/>
    <property type="project" value="UniProtKB-KW"/>
</dbReference>
<dbReference type="Gene3D" id="3.40.50.150">
    <property type="entry name" value="Vaccinia Virus protein VP39"/>
    <property type="match status" value="1"/>
</dbReference>
<dbReference type="REBASE" id="397288">
    <property type="entry name" value="M.Rsp52915ORF22085P"/>
</dbReference>
<keyword evidence="8" id="KW-0614">Plasmid</keyword>
<evidence type="ECO:0000313" key="9">
    <source>
        <dbReference type="Proteomes" id="UP000502706"/>
    </source>
</evidence>
<geneLocation type="plasmid" evidence="8 9">
    <name>unnamed1</name>
</geneLocation>
<protein>
    <recommendedName>
        <fullName evidence="1">DNA (cytosine-5-)-methyltransferase</fullName>
        <ecNumber evidence="1">2.1.1.37</ecNumber>
    </recommendedName>
</protein>
<dbReference type="SUPFAM" id="SSF53335">
    <property type="entry name" value="S-adenosyl-L-methionine-dependent methyltransferases"/>
    <property type="match status" value="1"/>
</dbReference>
<evidence type="ECO:0000256" key="3">
    <source>
        <dbReference type="ARBA" id="ARBA00022679"/>
    </source>
</evidence>
<keyword evidence="2 6" id="KW-0489">Methyltransferase</keyword>
<dbReference type="GO" id="GO:0003886">
    <property type="term" value="F:DNA (cytosine-5-)-methyltransferase activity"/>
    <property type="evidence" value="ECO:0007669"/>
    <property type="project" value="UniProtKB-EC"/>
</dbReference>
<comment type="similarity">
    <text evidence="6">Belongs to the class I-like SAM-binding methyltransferase superfamily. C5-methyltransferase family.</text>
</comment>
<evidence type="ECO:0000256" key="5">
    <source>
        <dbReference type="ARBA" id="ARBA00022747"/>
    </source>
</evidence>
<proteinExistence type="inferred from homology"/>
<keyword evidence="3 6" id="KW-0808">Transferase</keyword>
<feature type="compositionally biased region" description="Basic and acidic residues" evidence="7">
    <location>
        <begin position="425"/>
        <end position="437"/>
    </location>
</feature>
<dbReference type="PANTHER" id="PTHR10629:SF52">
    <property type="entry name" value="DNA (CYTOSINE-5)-METHYLTRANSFERASE 1"/>
    <property type="match status" value="1"/>
</dbReference>
<evidence type="ECO:0000256" key="7">
    <source>
        <dbReference type="SAM" id="MobiDB-lite"/>
    </source>
</evidence>
<dbReference type="InterPro" id="IPR001525">
    <property type="entry name" value="C5_MeTfrase"/>
</dbReference>
<evidence type="ECO:0000256" key="2">
    <source>
        <dbReference type="ARBA" id="ARBA00022603"/>
    </source>
</evidence>
<evidence type="ECO:0000256" key="1">
    <source>
        <dbReference type="ARBA" id="ARBA00011975"/>
    </source>
</evidence>
<feature type="region of interest" description="Disordered" evidence="7">
    <location>
        <begin position="424"/>
        <end position="444"/>
    </location>
</feature>
<dbReference type="GO" id="GO:0044027">
    <property type="term" value="P:negative regulation of gene expression via chromosomal CpG island methylation"/>
    <property type="evidence" value="ECO:0007669"/>
    <property type="project" value="TreeGrafter"/>
</dbReference>
<dbReference type="Proteomes" id="UP000502706">
    <property type="component" value="Plasmid unnamed1"/>
</dbReference>
<dbReference type="GO" id="GO:0003677">
    <property type="term" value="F:DNA binding"/>
    <property type="evidence" value="ECO:0007669"/>
    <property type="project" value="TreeGrafter"/>
</dbReference>
<feature type="compositionally biased region" description="Basic and acidic residues" evidence="7">
    <location>
        <begin position="9"/>
        <end position="19"/>
    </location>
</feature>
<keyword evidence="9" id="KW-1185">Reference proteome</keyword>
<dbReference type="PROSITE" id="PS51679">
    <property type="entry name" value="SAM_MT_C5"/>
    <property type="match status" value="1"/>
</dbReference>
<dbReference type="Gene3D" id="3.90.120.10">
    <property type="entry name" value="DNA Methylase, subunit A, domain 2"/>
    <property type="match status" value="1"/>
</dbReference>
<feature type="region of interest" description="Disordered" evidence="7">
    <location>
        <begin position="1"/>
        <end position="32"/>
    </location>
</feature>
<accession>A0A6G8Q3U1</accession>
<dbReference type="Pfam" id="PF00145">
    <property type="entry name" value="DNA_methylase"/>
    <property type="match status" value="1"/>
</dbReference>
<dbReference type="EMBL" id="CP045122">
    <property type="protein sequence ID" value="QIN81126.1"/>
    <property type="molecule type" value="Genomic_DNA"/>
</dbReference>
<evidence type="ECO:0000313" key="8">
    <source>
        <dbReference type="EMBL" id="QIN81126.1"/>
    </source>
</evidence>
<keyword evidence="5" id="KW-0680">Restriction system</keyword>
<dbReference type="PANTHER" id="PTHR10629">
    <property type="entry name" value="CYTOSINE-SPECIFIC METHYLTRANSFERASE"/>
    <property type="match status" value="1"/>
</dbReference>